<evidence type="ECO:0000256" key="4">
    <source>
        <dbReference type="ARBA" id="ARBA00022989"/>
    </source>
</evidence>
<keyword evidence="3 6" id="KW-0812">Transmembrane</keyword>
<comment type="subcellular location">
    <subcellularLocation>
        <location evidence="6">Cell membrane</location>
        <topology evidence="6">Multi-pass membrane protein</topology>
    </subcellularLocation>
    <subcellularLocation>
        <location evidence="1">Membrane</location>
    </subcellularLocation>
</comment>
<dbReference type="Pfam" id="PF02104">
    <property type="entry name" value="SURF1"/>
    <property type="match status" value="1"/>
</dbReference>
<comment type="caution">
    <text evidence="7">The sequence shown here is derived from an EMBL/GenBank/DDBJ whole genome shotgun (WGS) entry which is preliminary data.</text>
</comment>
<evidence type="ECO:0000256" key="2">
    <source>
        <dbReference type="ARBA" id="ARBA00007165"/>
    </source>
</evidence>
<dbReference type="GO" id="GO:0005886">
    <property type="term" value="C:plasma membrane"/>
    <property type="evidence" value="ECO:0007669"/>
    <property type="project" value="UniProtKB-SubCell"/>
</dbReference>
<evidence type="ECO:0000256" key="5">
    <source>
        <dbReference type="ARBA" id="ARBA00023136"/>
    </source>
</evidence>
<name>A0A211YXP5_9PROT</name>
<dbReference type="EMBL" id="NHON01000145">
    <property type="protein sequence ID" value="OWJ57647.1"/>
    <property type="molecule type" value="Genomic_DNA"/>
</dbReference>
<keyword evidence="8" id="KW-1185">Reference proteome</keyword>
<dbReference type="Proteomes" id="UP000196655">
    <property type="component" value="Unassembled WGS sequence"/>
</dbReference>
<dbReference type="OrthoDB" id="6079986at2"/>
<sequence>MSQGEAHRPRSTASLIVLGAAALAVFLGLLALGIWQVERRAWKLDLIARVDQRVAAEPVAPPGPDGWARVTADQDEYRHVRISGRFLNDREAQVTASTMKGAGYWVMTPLQADDGTVVLVNRGFVPTENRDPATRAAGQMEGPLTVTGLLRITEPKGGFLRSNDPAAERWYSRDVAAIAAARGLTDAAPYFIDADATPNPGGLPVGGLTVIAFPNSHLVYAITWFGLAALLAFGVGYAVRSERRRESSLRRRDA</sequence>
<dbReference type="PANTHER" id="PTHR23427:SF2">
    <property type="entry name" value="SURFEIT LOCUS PROTEIN 1"/>
    <property type="match status" value="1"/>
</dbReference>
<dbReference type="PROSITE" id="PS50895">
    <property type="entry name" value="SURF1"/>
    <property type="match status" value="1"/>
</dbReference>
<gene>
    <name evidence="7" type="ORF">BWR60_34030</name>
</gene>
<accession>A0A211YXP5</accession>
<dbReference type="AlphaFoldDB" id="A0A211YXP5"/>
<dbReference type="STRING" id="1122125.GCA_000423185_04235"/>
<evidence type="ECO:0000313" key="8">
    <source>
        <dbReference type="Proteomes" id="UP000196655"/>
    </source>
</evidence>
<protein>
    <recommendedName>
        <fullName evidence="6">SURF1-like protein</fullName>
    </recommendedName>
</protein>
<feature type="transmembrane region" description="Helical" evidence="6">
    <location>
        <begin position="218"/>
        <end position="239"/>
    </location>
</feature>
<keyword evidence="6" id="KW-1003">Cell membrane</keyword>
<keyword evidence="4 6" id="KW-1133">Transmembrane helix</keyword>
<proteinExistence type="inferred from homology"/>
<keyword evidence="5 6" id="KW-0472">Membrane</keyword>
<evidence type="ECO:0000256" key="1">
    <source>
        <dbReference type="ARBA" id="ARBA00004370"/>
    </source>
</evidence>
<dbReference type="InterPro" id="IPR045214">
    <property type="entry name" value="Surf1/Surf4"/>
</dbReference>
<dbReference type="RefSeq" id="WP_088157456.1">
    <property type="nucleotide sequence ID" value="NZ_NHON01000145.1"/>
</dbReference>
<feature type="transmembrane region" description="Helical" evidence="6">
    <location>
        <begin position="12"/>
        <end position="35"/>
    </location>
</feature>
<dbReference type="InterPro" id="IPR002994">
    <property type="entry name" value="Surf1/Shy1"/>
</dbReference>
<comment type="similarity">
    <text evidence="2 6">Belongs to the SURF1 family.</text>
</comment>
<evidence type="ECO:0000256" key="6">
    <source>
        <dbReference type="RuleBase" id="RU363076"/>
    </source>
</evidence>
<evidence type="ECO:0000313" key="7">
    <source>
        <dbReference type="EMBL" id="OWJ57647.1"/>
    </source>
</evidence>
<dbReference type="PANTHER" id="PTHR23427">
    <property type="entry name" value="SURFEIT LOCUS PROTEIN"/>
    <property type="match status" value="1"/>
</dbReference>
<organism evidence="7 8">
    <name type="scientific">Inquilinus limosus</name>
    <dbReference type="NCBI Taxonomy" id="171674"/>
    <lineage>
        <taxon>Bacteria</taxon>
        <taxon>Pseudomonadati</taxon>
        <taxon>Pseudomonadota</taxon>
        <taxon>Alphaproteobacteria</taxon>
        <taxon>Rhodospirillales</taxon>
        <taxon>Rhodospirillaceae</taxon>
        <taxon>Inquilinus</taxon>
    </lineage>
</organism>
<evidence type="ECO:0000256" key="3">
    <source>
        <dbReference type="ARBA" id="ARBA00022692"/>
    </source>
</evidence>
<reference evidence="8" key="1">
    <citation type="submission" date="2017-05" db="EMBL/GenBank/DDBJ databases">
        <authorList>
            <person name="Macchi M."/>
            <person name="Festa S."/>
            <person name="Coppotelli B.M."/>
            <person name="Morelli I.S."/>
        </authorList>
    </citation>
    <scope>NUCLEOTIDE SEQUENCE [LARGE SCALE GENOMIC DNA]</scope>
    <source>
        <strain evidence="8">I</strain>
    </source>
</reference>
<dbReference type="CDD" id="cd06662">
    <property type="entry name" value="SURF1"/>
    <property type="match status" value="1"/>
</dbReference>